<dbReference type="RefSeq" id="WP_263843847.1">
    <property type="nucleotide sequence ID" value="NZ_JALIEB010000004.1"/>
</dbReference>
<dbReference type="EMBL" id="JALIEB010000004">
    <property type="protein sequence ID" value="MCV3271530.1"/>
    <property type="molecule type" value="Genomic_DNA"/>
</dbReference>
<comment type="caution">
    <text evidence="2">The sequence shown here is derived from an EMBL/GenBank/DDBJ whole genome shotgun (WGS) entry which is preliminary data.</text>
</comment>
<sequence>MKLTLPALICAATTAQAWEFTPGLPCRLTHETADVAVELTHDPTEPLYSITLTLPAPWTPAPVFSMGFEGGAALSIATDRHQLSADGTALTVTDRGFGNVLRGLAFNQAAIATVGDQRVAIPLDGAAEPVEQFRRCEGRAGV</sequence>
<keyword evidence="3" id="KW-1185">Reference proteome</keyword>
<keyword evidence="1" id="KW-0732">Signal</keyword>
<evidence type="ECO:0000313" key="3">
    <source>
        <dbReference type="Proteomes" id="UP001208690"/>
    </source>
</evidence>
<proteinExistence type="predicted"/>
<organism evidence="2 3">
    <name type="scientific">Roseobacter sinensis</name>
    <dbReference type="NCBI Taxonomy" id="2931391"/>
    <lineage>
        <taxon>Bacteria</taxon>
        <taxon>Pseudomonadati</taxon>
        <taxon>Pseudomonadota</taxon>
        <taxon>Alphaproteobacteria</taxon>
        <taxon>Rhodobacterales</taxon>
        <taxon>Roseobacteraceae</taxon>
        <taxon>Roseobacter</taxon>
    </lineage>
</organism>
<gene>
    <name evidence="2" type="ORF">MUB52_08825</name>
</gene>
<name>A0ABT3BD76_9RHOB</name>
<feature type="chain" id="PRO_5046588732" description="Excinuclease ABC subunit B" evidence="1">
    <location>
        <begin position="18"/>
        <end position="142"/>
    </location>
</feature>
<dbReference type="Proteomes" id="UP001208690">
    <property type="component" value="Unassembled WGS sequence"/>
</dbReference>
<evidence type="ECO:0008006" key="4">
    <source>
        <dbReference type="Google" id="ProtNLM"/>
    </source>
</evidence>
<evidence type="ECO:0000256" key="1">
    <source>
        <dbReference type="SAM" id="SignalP"/>
    </source>
</evidence>
<evidence type="ECO:0000313" key="2">
    <source>
        <dbReference type="EMBL" id="MCV3271530.1"/>
    </source>
</evidence>
<accession>A0ABT3BD76</accession>
<protein>
    <recommendedName>
        <fullName evidence="4">Excinuclease ABC subunit B</fullName>
    </recommendedName>
</protein>
<reference evidence="2 3" key="1">
    <citation type="submission" date="2022-04" db="EMBL/GenBank/DDBJ databases">
        <title>Roseobacter sp. WL0113 is a bacterium isolated from neritic sediment.</title>
        <authorList>
            <person name="Wang L."/>
            <person name="He W."/>
            <person name="Zhang D.-F."/>
        </authorList>
    </citation>
    <scope>NUCLEOTIDE SEQUENCE [LARGE SCALE GENOMIC DNA]</scope>
    <source>
        <strain evidence="2 3">WL0113</strain>
    </source>
</reference>
<feature type="signal peptide" evidence="1">
    <location>
        <begin position="1"/>
        <end position="17"/>
    </location>
</feature>